<accession>A0A2A8D0G0</accession>
<dbReference type="InterPro" id="IPR019734">
    <property type="entry name" value="TPR_rpt"/>
</dbReference>
<dbReference type="EMBL" id="PDEQ01000002">
    <property type="protein sequence ID" value="PEN14351.1"/>
    <property type="molecule type" value="Genomic_DNA"/>
</dbReference>
<gene>
    <name evidence="3" type="ORF">CRI94_04770</name>
</gene>
<proteinExistence type="predicted"/>
<protein>
    <recommendedName>
        <fullName evidence="5">Curli production assembly/transport component CsgG</fullName>
    </recommendedName>
</protein>
<evidence type="ECO:0008006" key="5">
    <source>
        <dbReference type="Google" id="ProtNLM"/>
    </source>
</evidence>
<keyword evidence="2" id="KW-0732">Signal</keyword>
<feature type="repeat" description="TPR" evidence="1">
    <location>
        <begin position="70"/>
        <end position="103"/>
    </location>
</feature>
<reference evidence="3 4" key="1">
    <citation type="submission" date="2017-10" db="EMBL/GenBank/DDBJ databases">
        <title>Draft genome of Longibacter Salinarum.</title>
        <authorList>
            <person name="Goh K.M."/>
            <person name="Shamsir M.S."/>
            <person name="Lim S.W."/>
        </authorList>
    </citation>
    <scope>NUCLEOTIDE SEQUENCE [LARGE SCALE GENOMIC DNA]</scope>
    <source>
        <strain evidence="3 4">KCTC 52045</strain>
    </source>
</reference>
<comment type="caution">
    <text evidence="3">The sequence shown here is derived from an EMBL/GenBank/DDBJ whole genome shotgun (WGS) entry which is preliminary data.</text>
</comment>
<dbReference type="PROSITE" id="PS50005">
    <property type="entry name" value="TPR"/>
    <property type="match status" value="1"/>
</dbReference>
<dbReference type="SUPFAM" id="SSF48452">
    <property type="entry name" value="TPR-like"/>
    <property type="match status" value="1"/>
</dbReference>
<evidence type="ECO:0000313" key="4">
    <source>
        <dbReference type="Proteomes" id="UP000220102"/>
    </source>
</evidence>
<sequence length="355" mass="39913">MQERATTRRSRLHPLLLVTVLLLMGVTAVHAQDSVLKQAKEEYQFAEYDKASELFAQVADNESASKADRSQALRYLARVYVAKNKQSKARDAVRQLLKMKPGAEFDPDVEPPPIMQIYYDVRKEMDGYGVQNDAGLKTLAVMDFSNDSVDERERFEGLEKGLPSMMINYLNGGTDLKVIERERIQWLLNELELQRDDQKVDQSTAVRTGKLLGAHSVVFGSYTVFEGQMMILARVVKVETGEVLLGEQVTGKPDEFFELIEELSTKITRSVNVEMEEAKMGTSETKSLDAMMAYSDGLSLLEDGKYRAAREKFLQAVEYDESFSRARIKAESIKPMVASTAGVEGSETSTTQMNR</sequence>
<dbReference type="GO" id="GO:0030288">
    <property type="term" value="C:outer membrane-bounded periplasmic space"/>
    <property type="evidence" value="ECO:0007669"/>
    <property type="project" value="InterPro"/>
</dbReference>
<dbReference type="Pfam" id="PF03783">
    <property type="entry name" value="CsgG"/>
    <property type="match status" value="1"/>
</dbReference>
<dbReference type="Gene3D" id="3.40.50.10610">
    <property type="entry name" value="ABC-type transport auxiliary lipoprotein component"/>
    <property type="match status" value="1"/>
</dbReference>
<dbReference type="Proteomes" id="UP000220102">
    <property type="component" value="Unassembled WGS sequence"/>
</dbReference>
<organism evidence="3 4">
    <name type="scientific">Longibacter salinarum</name>
    <dbReference type="NCBI Taxonomy" id="1850348"/>
    <lineage>
        <taxon>Bacteria</taxon>
        <taxon>Pseudomonadati</taxon>
        <taxon>Rhodothermota</taxon>
        <taxon>Rhodothermia</taxon>
        <taxon>Rhodothermales</taxon>
        <taxon>Salisaetaceae</taxon>
        <taxon>Longibacter</taxon>
    </lineage>
</organism>
<dbReference type="InterPro" id="IPR005534">
    <property type="entry name" value="Curli_assmbl/transp-comp_CsgG"/>
</dbReference>
<feature type="signal peptide" evidence="2">
    <location>
        <begin position="1"/>
        <end position="31"/>
    </location>
</feature>
<keyword evidence="4" id="KW-1185">Reference proteome</keyword>
<dbReference type="Gene3D" id="1.25.40.10">
    <property type="entry name" value="Tetratricopeptide repeat domain"/>
    <property type="match status" value="1"/>
</dbReference>
<dbReference type="OrthoDB" id="1490986at2"/>
<dbReference type="AlphaFoldDB" id="A0A2A8D0G0"/>
<evidence type="ECO:0000256" key="2">
    <source>
        <dbReference type="SAM" id="SignalP"/>
    </source>
</evidence>
<feature type="chain" id="PRO_5012202357" description="Curli production assembly/transport component CsgG" evidence="2">
    <location>
        <begin position="32"/>
        <end position="355"/>
    </location>
</feature>
<evidence type="ECO:0000313" key="3">
    <source>
        <dbReference type="EMBL" id="PEN14351.1"/>
    </source>
</evidence>
<dbReference type="InterPro" id="IPR011990">
    <property type="entry name" value="TPR-like_helical_dom_sf"/>
</dbReference>
<evidence type="ECO:0000256" key="1">
    <source>
        <dbReference type="PROSITE-ProRule" id="PRU00339"/>
    </source>
</evidence>
<name>A0A2A8D0G0_9BACT</name>
<keyword evidence="1" id="KW-0802">TPR repeat</keyword>